<dbReference type="Pfam" id="PF00571">
    <property type="entry name" value="CBS"/>
    <property type="match status" value="1"/>
</dbReference>
<dbReference type="Gene3D" id="3.10.580.10">
    <property type="entry name" value="CBS-domain"/>
    <property type="match status" value="1"/>
</dbReference>
<keyword evidence="4" id="KW-1185">Reference proteome</keyword>
<dbReference type="eggNOG" id="COG0517">
    <property type="taxonomic scope" value="Bacteria"/>
</dbReference>
<evidence type="ECO:0000313" key="4">
    <source>
        <dbReference type="Proteomes" id="UP000000442"/>
    </source>
</evidence>
<keyword evidence="1" id="KW-0129">CBS domain</keyword>
<dbReference type="RefSeq" id="WP_015905819.1">
    <property type="nucleotide sequence ID" value="NC_012108.1"/>
</dbReference>
<evidence type="ECO:0000256" key="1">
    <source>
        <dbReference type="PROSITE-ProRule" id="PRU00703"/>
    </source>
</evidence>
<dbReference type="OrthoDB" id="5470806at2"/>
<evidence type="ECO:0000259" key="2">
    <source>
        <dbReference type="PROSITE" id="PS51371"/>
    </source>
</evidence>
<dbReference type="KEGG" id="dat:HRM2_40270"/>
<dbReference type="InterPro" id="IPR046342">
    <property type="entry name" value="CBS_dom_sf"/>
</dbReference>
<dbReference type="Proteomes" id="UP000000442">
    <property type="component" value="Chromosome"/>
</dbReference>
<dbReference type="PROSITE" id="PS51371">
    <property type="entry name" value="CBS"/>
    <property type="match status" value="1"/>
</dbReference>
<dbReference type="EMBL" id="CP001087">
    <property type="protein sequence ID" value="ACN17085.1"/>
    <property type="molecule type" value="Genomic_DNA"/>
</dbReference>
<dbReference type="SUPFAM" id="SSF54631">
    <property type="entry name" value="CBS-domain pair"/>
    <property type="match status" value="1"/>
</dbReference>
<proteinExistence type="predicted"/>
<feature type="domain" description="CBS" evidence="2">
    <location>
        <begin position="9"/>
        <end position="79"/>
    </location>
</feature>
<dbReference type="STRING" id="177437.HRM2_40270"/>
<dbReference type="HOGENOM" id="CLU_040681_8_0_7"/>
<protein>
    <recommendedName>
        <fullName evidence="2">CBS domain-containing protein</fullName>
    </recommendedName>
</protein>
<organism evidence="3 4">
    <name type="scientific">Desulforapulum autotrophicum (strain ATCC 43914 / DSM 3382 / VKM B-1955 / HRM2)</name>
    <name type="common">Desulfobacterium autotrophicum</name>
    <dbReference type="NCBI Taxonomy" id="177437"/>
    <lineage>
        <taxon>Bacteria</taxon>
        <taxon>Pseudomonadati</taxon>
        <taxon>Thermodesulfobacteriota</taxon>
        <taxon>Desulfobacteria</taxon>
        <taxon>Desulfobacterales</taxon>
        <taxon>Desulfobacteraceae</taxon>
        <taxon>Desulforapulum</taxon>
    </lineage>
</organism>
<dbReference type="AlphaFoldDB" id="C0QC68"/>
<accession>C0QC68</accession>
<evidence type="ECO:0000313" key="3">
    <source>
        <dbReference type="EMBL" id="ACN17085.1"/>
    </source>
</evidence>
<reference evidence="3 4" key="1">
    <citation type="journal article" date="2009" name="Environ. Microbiol.">
        <title>Genome sequence of Desulfobacterium autotrophicum HRM2, a marine sulfate reducer oxidizing organic carbon completely to carbon dioxide.</title>
        <authorList>
            <person name="Strittmatter A.W."/>
            <person name="Liesegang H."/>
            <person name="Rabus R."/>
            <person name="Decker I."/>
            <person name="Amann J."/>
            <person name="Andres S."/>
            <person name="Henne A."/>
            <person name="Fricke W.F."/>
            <person name="Martinez-Arias R."/>
            <person name="Bartels D."/>
            <person name="Goesmann A."/>
            <person name="Krause L."/>
            <person name="Puehler A."/>
            <person name="Klenk H.P."/>
            <person name="Richter M."/>
            <person name="Schuler M."/>
            <person name="Gloeckner F.O."/>
            <person name="Meyerdierks A."/>
            <person name="Gottschalk G."/>
            <person name="Amann R."/>
        </authorList>
    </citation>
    <scope>NUCLEOTIDE SEQUENCE [LARGE SCALE GENOMIC DNA]</scope>
    <source>
        <strain evidence="4">ATCC 43914 / DSM 3382 / HRM2</strain>
    </source>
</reference>
<sequence>MNQIVKDLMVPLSDYATIARGSTLYEAVLALENAKKDVERSVHPHWIVLVLDENKEVIGKLSQLTLLRALEPKTEHTAVVDRIAKFGFSSKFVAAMREENLHDGKAEDYLYTDPIAMEMKVEDFMLTLAENEFIDETTSLNSAVHQLTVRNRLSLLVTKKDKVVGVLRLSDVFSALIAAMKKVHK</sequence>
<name>C0QC68_DESAH</name>
<dbReference type="InterPro" id="IPR000644">
    <property type="entry name" value="CBS_dom"/>
</dbReference>
<gene>
    <name evidence="3" type="ordered locus">HRM2_40270</name>
</gene>